<feature type="region of interest" description="Disordered" evidence="1">
    <location>
        <begin position="1"/>
        <end position="46"/>
    </location>
</feature>
<dbReference type="PANTHER" id="PTHR33726:SF3">
    <property type="entry name" value="TRANSMEMBRANE PROTEIN"/>
    <property type="match status" value="1"/>
</dbReference>
<sequence length="118" mass="13074">MGRNDGEDDGIRGGEGITAAMSPASSLAGDSVTGGAGGGKEGGRRKRRSGLWLFRRLKFNKESLRWRWKFLTSVFKWKRVNLQISLVDDVLFKIVSVLEAIVLVATLSFFYLCCGCHF</sequence>
<dbReference type="EMBL" id="OZ034820">
    <property type="protein sequence ID" value="CAL1400653.1"/>
    <property type="molecule type" value="Genomic_DNA"/>
</dbReference>
<keyword evidence="2" id="KW-0812">Transmembrane</keyword>
<name>A0AAV2FQP9_9ROSI</name>
<keyword evidence="4" id="KW-1185">Reference proteome</keyword>
<protein>
    <submittedName>
        <fullName evidence="3">Uncharacterized protein</fullName>
    </submittedName>
</protein>
<accession>A0AAV2FQP9</accession>
<evidence type="ECO:0000313" key="3">
    <source>
        <dbReference type="EMBL" id="CAL1400653.1"/>
    </source>
</evidence>
<keyword evidence="2" id="KW-0472">Membrane</keyword>
<feature type="transmembrane region" description="Helical" evidence="2">
    <location>
        <begin position="90"/>
        <end position="112"/>
    </location>
</feature>
<proteinExistence type="predicted"/>
<dbReference type="PANTHER" id="PTHR33726">
    <property type="entry name" value="TRANSMEMBRANE PROTEIN"/>
    <property type="match status" value="1"/>
</dbReference>
<gene>
    <name evidence="3" type="ORF">LTRI10_LOCUS40766</name>
</gene>
<evidence type="ECO:0000256" key="1">
    <source>
        <dbReference type="SAM" id="MobiDB-lite"/>
    </source>
</evidence>
<reference evidence="3 4" key="1">
    <citation type="submission" date="2024-04" db="EMBL/GenBank/DDBJ databases">
        <authorList>
            <person name="Fracassetti M."/>
        </authorList>
    </citation>
    <scope>NUCLEOTIDE SEQUENCE [LARGE SCALE GENOMIC DNA]</scope>
</reference>
<evidence type="ECO:0000256" key="2">
    <source>
        <dbReference type="SAM" id="Phobius"/>
    </source>
</evidence>
<organism evidence="3 4">
    <name type="scientific">Linum trigynum</name>
    <dbReference type="NCBI Taxonomy" id="586398"/>
    <lineage>
        <taxon>Eukaryota</taxon>
        <taxon>Viridiplantae</taxon>
        <taxon>Streptophyta</taxon>
        <taxon>Embryophyta</taxon>
        <taxon>Tracheophyta</taxon>
        <taxon>Spermatophyta</taxon>
        <taxon>Magnoliopsida</taxon>
        <taxon>eudicotyledons</taxon>
        <taxon>Gunneridae</taxon>
        <taxon>Pentapetalae</taxon>
        <taxon>rosids</taxon>
        <taxon>fabids</taxon>
        <taxon>Malpighiales</taxon>
        <taxon>Linaceae</taxon>
        <taxon>Linum</taxon>
    </lineage>
</organism>
<dbReference type="AlphaFoldDB" id="A0AAV2FQP9"/>
<evidence type="ECO:0000313" key="4">
    <source>
        <dbReference type="Proteomes" id="UP001497516"/>
    </source>
</evidence>
<dbReference type="Proteomes" id="UP001497516">
    <property type="component" value="Chromosome 7"/>
</dbReference>
<keyword evidence="2" id="KW-1133">Transmembrane helix</keyword>